<dbReference type="GO" id="GO:0042781">
    <property type="term" value="F:3'-tRNA processing endoribonuclease activity"/>
    <property type="evidence" value="ECO:0007669"/>
    <property type="project" value="TreeGrafter"/>
</dbReference>
<dbReference type="AlphaFoldDB" id="A0A2X1SK41"/>
<sequence length="93" mass="10161">MTDYPLTIIEVGPGLVFDEEGYRVTAYPLSHPVECYGYRIEQHDKPGTLDAAQLIANGVPPGPLFHQLKRGQRVELADGRSSTAAAIWGQRPG</sequence>
<dbReference type="EC" id="3.1.-.-" evidence="1"/>
<protein>
    <submittedName>
        <fullName evidence="1">Ribonuclease Z</fullName>
        <ecNumber evidence="1">3.1.-.-</ecNumber>
    </submittedName>
</protein>
<gene>
    <name evidence="1" type="primary">rbn_1</name>
    <name evidence="1" type="ORF">NCTC9601_01175</name>
</gene>
<reference evidence="1 2" key="1">
    <citation type="submission" date="2018-06" db="EMBL/GenBank/DDBJ databases">
        <authorList>
            <consortium name="Pathogen Informatics"/>
            <person name="Doyle S."/>
        </authorList>
    </citation>
    <scope>NUCLEOTIDE SEQUENCE [LARGE SCALE GENOMIC DNA]</scope>
    <source>
        <strain evidence="1 2">NCTC9601</strain>
    </source>
</reference>
<evidence type="ECO:0000313" key="1">
    <source>
        <dbReference type="EMBL" id="SPX54041.1"/>
    </source>
</evidence>
<dbReference type="InterPro" id="IPR036866">
    <property type="entry name" value="RibonucZ/Hydroxyglut_hydro"/>
</dbReference>
<accession>A0A2X1SK41</accession>
<dbReference type="Gene3D" id="3.60.15.10">
    <property type="entry name" value="Ribonuclease Z/Hydroxyacylglutathione hydrolase-like"/>
    <property type="match status" value="1"/>
</dbReference>
<dbReference type="EMBL" id="UASN01000014">
    <property type="protein sequence ID" value="SPX54041.1"/>
    <property type="molecule type" value="Genomic_DNA"/>
</dbReference>
<dbReference type="PANTHER" id="PTHR46018">
    <property type="entry name" value="ZINC PHOSPHODIESTERASE ELAC PROTEIN 1"/>
    <property type="match status" value="1"/>
</dbReference>
<keyword evidence="1" id="KW-0378">Hydrolase</keyword>
<dbReference type="Proteomes" id="UP000251123">
    <property type="component" value="Unassembled WGS sequence"/>
</dbReference>
<name>A0A2X1SK41_KLEPN</name>
<organism evidence="1 2">
    <name type="scientific">Klebsiella pneumoniae</name>
    <dbReference type="NCBI Taxonomy" id="573"/>
    <lineage>
        <taxon>Bacteria</taxon>
        <taxon>Pseudomonadati</taxon>
        <taxon>Pseudomonadota</taxon>
        <taxon>Gammaproteobacteria</taxon>
        <taxon>Enterobacterales</taxon>
        <taxon>Enterobacteriaceae</taxon>
        <taxon>Klebsiella/Raoultella group</taxon>
        <taxon>Klebsiella</taxon>
        <taxon>Klebsiella pneumoniae complex</taxon>
    </lineage>
</organism>
<dbReference type="PANTHER" id="PTHR46018:SF2">
    <property type="entry name" value="ZINC PHOSPHODIESTERASE ELAC PROTEIN 1"/>
    <property type="match status" value="1"/>
</dbReference>
<proteinExistence type="predicted"/>
<evidence type="ECO:0000313" key="2">
    <source>
        <dbReference type="Proteomes" id="UP000251123"/>
    </source>
</evidence>
<dbReference type="SUPFAM" id="SSF56281">
    <property type="entry name" value="Metallo-hydrolase/oxidoreductase"/>
    <property type="match status" value="1"/>
</dbReference>